<dbReference type="EMBL" id="CP059165">
    <property type="protein sequence ID" value="QLL06959.1"/>
    <property type="molecule type" value="Genomic_DNA"/>
</dbReference>
<dbReference type="KEGG" id="mgor:H0P51_25280"/>
<reference evidence="1" key="2">
    <citation type="submission" date="2020-07" db="EMBL/GenBank/DDBJ databases">
        <authorList>
            <person name="Yu X."/>
        </authorList>
    </citation>
    <scope>NUCLEOTIDE SEQUENCE [LARGE SCALE GENOMIC DNA]</scope>
    <source>
        <strain evidence="1">24T</strain>
    </source>
</reference>
<evidence type="ECO:0000313" key="2">
    <source>
        <dbReference type="Proteomes" id="UP000510682"/>
    </source>
</evidence>
<dbReference type="Proteomes" id="UP000510682">
    <property type="component" value="Chromosome"/>
</dbReference>
<name>A0A7D6IRB3_9MYCO</name>
<evidence type="ECO:0000313" key="1">
    <source>
        <dbReference type="EMBL" id="QLL06959.1"/>
    </source>
</evidence>
<dbReference type="AlphaFoldDB" id="A0A7D6IRB3"/>
<organism evidence="1 2">
    <name type="scientific">Mycobacterium vicinigordonae</name>
    <dbReference type="NCBI Taxonomy" id="1719132"/>
    <lineage>
        <taxon>Bacteria</taxon>
        <taxon>Bacillati</taxon>
        <taxon>Actinomycetota</taxon>
        <taxon>Actinomycetes</taxon>
        <taxon>Mycobacteriales</taxon>
        <taxon>Mycobacteriaceae</taxon>
        <taxon>Mycobacterium</taxon>
    </lineage>
</organism>
<accession>A0A7D6IRB3</accession>
<dbReference type="RefSeq" id="WP_180915535.1">
    <property type="nucleotide sequence ID" value="NZ_CP059165.1"/>
</dbReference>
<reference evidence="1" key="1">
    <citation type="submission" date="2020-07" db="EMBL/GenBank/DDBJ databases">
        <title>Description of Mycobacterium gordonae subsp. intergordonae subsp.nov. and Mycobacterium gordonae subsp. gordonae subsp. nov.</title>
        <authorList>
            <person name="Huang H."/>
        </authorList>
    </citation>
    <scope>NUCLEOTIDE SEQUENCE [LARGE SCALE GENOMIC DNA]</scope>
    <source>
        <strain evidence="1">24T</strain>
    </source>
</reference>
<sequence>MRAEEGDETVKDYAEEGEQALDRIKKSTGSGNPLVRLIGWVRDRLPGASRV</sequence>
<proteinExistence type="predicted"/>
<keyword evidence="2" id="KW-1185">Reference proteome</keyword>
<protein>
    <submittedName>
        <fullName evidence="1">Uncharacterized protein</fullName>
    </submittedName>
</protein>
<gene>
    <name evidence="1" type="ORF">H0P51_25280</name>
</gene>